<keyword evidence="6" id="KW-0472">Membrane</keyword>
<proteinExistence type="inferred from homology"/>
<dbReference type="Proteomes" id="UP000318405">
    <property type="component" value="Unassembled WGS sequence"/>
</dbReference>
<dbReference type="GO" id="GO:0003677">
    <property type="term" value="F:DNA binding"/>
    <property type="evidence" value="ECO:0007669"/>
    <property type="project" value="UniProtKB-KW"/>
</dbReference>
<keyword evidence="3" id="KW-0238">DNA-binding</keyword>
<feature type="region of interest" description="Disordered" evidence="5">
    <location>
        <begin position="305"/>
        <end position="325"/>
    </location>
</feature>
<evidence type="ECO:0000256" key="6">
    <source>
        <dbReference type="SAM" id="Phobius"/>
    </source>
</evidence>
<evidence type="ECO:0000256" key="2">
    <source>
        <dbReference type="ARBA" id="ARBA00023015"/>
    </source>
</evidence>
<dbReference type="PROSITE" id="PS50931">
    <property type="entry name" value="HTH_LYSR"/>
    <property type="match status" value="1"/>
</dbReference>
<dbReference type="SUPFAM" id="SSF53850">
    <property type="entry name" value="Periplasmic binding protein-like II"/>
    <property type="match status" value="1"/>
</dbReference>
<dbReference type="PRINTS" id="PR00039">
    <property type="entry name" value="HTHLYSR"/>
</dbReference>
<dbReference type="InterPro" id="IPR000847">
    <property type="entry name" value="LysR_HTH_N"/>
</dbReference>
<evidence type="ECO:0000256" key="4">
    <source>
        <dbReference type="ARBA" id="ARBA00023163"/>
    </source>
</evidence>
<feature type="domain" description="HTH lysR-type" evidence="7">
    <location>
        <begin position="1"/>
        <end position="60"/>
    </location>
</feature>
<accession>A0A556AZF2</accession>
<comment type="caution">
    <text evidence="8">The sequence shown here is derived from an EMBL/GenBank/DDBJ whole genome shotgun (WGS) entry which is preliminary data.</text>
</comment>
<dbReference type="SUPFAM" id="SSF46785">
    <property type="entry name" value="Winged helix' DNA-binding domain"/>
    <property type="match status" value="1"/>
</dbReference>
<organism evidence="8 9">
    <name type="scientific">Verticiella sediminum</name>
    <dbReference type="NCBI Taxonomy" id="1247510"/>
    <lineage>
        <taxon>Bacteria</taxon>
        <taxon>Pseudomonadati</taxon>
        <taxon>Pseudomonadota</taxon>
        <taxon>Betaproteobacteria</taxon>
        <taxon>Burkholderiales</taxon>
        <taxon>Alcaligenaceae</taxon>
        <taxon>Verticiella</taxon>
    </lineage>
</organism>
<keyword evidence="6" id="KW-0812">Transmembrane</keyword>
<dbReference type="Pfam" id="PF00126">
    <property type="entry name" value="HTH_1"/>
    <property type="match status" value="1"/>
</dbReference>
<dbReference type="Gene3D" id="3.40.190.290">
    <property type="match status" value="1"/>
</dbReference>
<dbReference type="PANTHER" id="PTHR30419">
    <property type="entry name" value="HTH-TYPE TRANSCRIPTIONAL REGULATOR YBHD"/>
    <property type="match status" value="1"/>
</dbReference>
<evidence type="ECO:0000313" key="8">
    <source>
        <dbReference type="EMBL" id="TSH98320.1"/>
    </source>
</evidence>
<sequence length="325" mass="34855">MNISTRDLQAFLALAEEKHFTRAAARCCLSQSAFSARIGAIEQALGARLFDRTTRSVELTAEGALFMESARRLHSEFSEVVENFRDHAARRKGRVALAALPSLVAAWLPAVMAGYRQAHPGIELSLTDTMSEECLALLRAGQVDLAIAAGVSAAEDLESQMLCADPFFLVCREDHPLAACAQPSGADVAAHPMVHIARRSSVRNYLDLALHPASIHATFEVQHLASVASLVEAGLGVTVVPGLTLFHFHRPGLVVRPMNVPGLVRRIYLVRRRGRSLSPAARAMYEHILAARAVLENLSAGYGVGSGARSGRSPQSVAAVAGARR</sequence>
<evidence type="ECO:0000313" key="9">
    <source>
        <dbReference type="Proteomes" id="UP000318405"/>
    </source>
</evidence>
<dbReference type="PANTHER" id="PTHR30419:SF8">
    <property type="entry name" value="NITROGEN ASSIMILATION TRANSCRIPTIONAL ACTIVATOR-RELATED"/>
    <property type="match status" value="1"/>
</dbReference>
<keyword evidence="4" id="KW-0804">Transcription</keyword>
<dbReference type="GO" id="GO:0003700">
    <property type="term" value="F:DNA-binding transcription factor activity"/>
    <property type="evidence" value="ECO:0007669"/>
    <property type="project" value="InterPro"/>
</dbReference>
<dbReference type="InterPro" id="IPR036388">
    <property type="entry name" value="WH-like_DNA-bd_sf"/>
</dbReference>
<dbReference type="RefSeq" id="WP_143946635.1">
    <property type="nucleotide sequence ID" value="NZ_BAABMB010000004.1"/>
</dbReference>
<dbReference type="InterPro" id="IPR036390">
    <property type="entry name" value="WH_DNA-bd_sf"/>
</dbReference>
<keyword evidence="2" id="KW-0805">Transcription regulation</keyword>
<keyword evidence="6" id="KW-1133">Transmembrane helix</keyword>
<dbReference type="FunFam" id="1.10.10.10:FF:000001">
    <property type="entry name" value="LysR family transcriptional regulator"/>
    <property type="match status" value="1"/>
</dbReference>
<dbReference type="EMBL" id="VLTJ01000005">
    <property type="protein sequence ID" value="TSH98320.1"/>
    <property type="molecule type" value="Genomic_DNA"/>
</dbReference>
<dbReference type="Pfam" id="PF03466">
    <property type="entry name" value="LysR_substrate"/>
    <property type="match status" value="1"/>
</dbReference>
<dbReference type="CDD" id="cd08440">
    <property type="entry name" value="PBP2_LTTR_like_4"/>
    <property type="match status" value="1"/>
</dbReference>
<keyword evidence="9" id="KW-1185">Reference proteome</keyword>
<dbReference type="InterPro" id="IPR005119">
    <property type="entry name" value="LysR_subst-bd"/>
</dbReference>
<evidence type="ECO:0000256" key="5">
    <source>
        <dbReference type="SAM" id="MobiDB-lite"/>
    </source>
</evidence>
<reference evidence="8 9" key="1">
    <citation type="submission" date="2019-07" db="EMBL/GenBank/DDBJ databases">
        <title>Qingshengfaniella alkalisoli gen. nov., sp. nov., isolated from saline soil.</title>
        <authorList>
            <person name="Xu L."/>
            <person name="Huang X.-X."/>
            <person name="Sun J.-Q."/>
        </authorList>
    </citation>
    <scope>NUCLEOTIDE SEQUENCE [LARGE SCALE GENOMIC DNA]</scope>
    <source>
        <strain evidence="8 9">DSM 27279</strain>
    </source>
</reference>
<dbReference type="InterPro" id="IPR050950">
    <property type="entry name" value="HTH-type_LysR_regulators"/>
</dbReference>
<evidence type="ECO:0000256" key="3">
    <source>
        <dbReference type="ARBA" id="ARBA00023125"/>
    </source>
</evidence>
<name>A0A556AZF2_9BURK</name>
<evidence type="ECO:0000256" key="1">
    <source>
        <dbReference type="ARBA" id="ARBA00009437"/>
    </source>
</evidence>
<gene>
    <name evidence="8" type="ORF">FOZ76_02925</name>
</gene>
<dbReference type="GO" id="GO:0005829">
    <property type="term" value="C:cytosol"/>
    <property type="evidence" value="ECO:0007669"/>
    <property type="project" value="TreeGrafter"/>
</dbReference>
<dbReference type="Gene3D" id="1.10.10.10">
    <property type="entry name" value="Winged helix-like DNA-binding domain superfamily/Winged helix DNA-binding domain"/>
    <property type="match status" value="1"/>
</dbReference>
<comment type="similarity">
    <text evidence="1">Belongs to the LysR transcriptional regulatory family.</text>
</comment>
<evidence type="ECO:0000259" key="7">
    <source>
        <dbReference type="PROSITE" id="PS50931"/>
    </source>
</evidence>
<protein>
    <submittedName>
        <fullName evidence="8">LysR family transcriptional regulator</fullName>
    </submittedName>
</protein>
<dbReference type="AlphaFoldDB" id="A0A556AZF2"/>
<dbReference type="OrthoDB" id="646694at2"/>
<feature type="transmembrane region" description="Helical" evidence="6">
    <location>
        <begin position="95"/>
        <end position="115"/>
    </location>
</feature>